<evidence type="ECO:0000256" key="8">
    <source>
        <dbReference type="ARBA" id="ARBA00023186"/>
    </source>
</evidence>
<dbReference type="Pfam" id="PF13145">
    <property type="entry name" value="Rotamase_2"/>
    <property type="match status" value="1"/>
</dbReference>
<keyword evidence="4" id="KW-0997">Cell inner membrane</keyword>
<dbReference type="Proteomes" id="UP001161580">
    <property type="component" value="Unassembled WGS sequence"/>
</dbReference>
<dbReference type="InterPro" id="IPR000297">
    <property type="entry name" value="PPIase_PpiC"/>
</dbReference>
<comment type="caution">
    <text evidence="16">The sequence shown here is derived from an EMBL/GenBank/DDBJ whole genome shotgun (WGS) entry which is preliminary data.</text>
</comment>
<dbReference type="RefSeq" id="WP_311794612.1">
    <property type="nucleotide sequence ID" value="NZ_JALDYZ010000015.1"/>
</dbReference>
<evidence type="ECO:0000256" key="3">
    <source>
        <dbReference type="ARBA" id="ARBA00022475"/>
    </source>
</evidence>
<feature type="domain" description="PpiC" evidence="15">
    <location>
        <begin position="247"/>
        <end position="367"/>
    </location>
</feature>
<evidence type="ECO:0000313" key="17">
    <source>
        <dbReference type="Proteomes" id="UP001161580"/>
    </source>
</evidence>
<comment type="similarity">
    <text evidence="11">Belongs to the PpiD chaperone family.</text>
</comment>
<dbReference type="AlphaFoldDB" id="A0AAE3QFX9"/>
<evidence type="ECO:0000256" key="6">
    <source>
        <dbReference type="ARBA" id="ARBA00022989"/>
    </source>
</evidence>
<evidence type="ECO:0000256" key="10">
    <source>
        <dbReference type="ARBA" id="ARBA00031484"/>
    </source>
</evidence>
<dbReference type="GO" id="GO:0005886">
    <property type="term" value="C:plasma membrane"/>
    <property type="evidence" value="ECO:0007669"/>
    <property type="project" value="UniProtKB-SubCell"/>
</dbReference>
<gene>
    <name evidence="16" type="ORF">MRS75_20485</name>
</gene>
<evidence type="ECO:0000256" key="12">
    <source>
        <dbReference type="ARBA" id="ARBA00040743"/>
    </source>
</evidence>
<keyword evidence="5 14" id="KW-0812">Transmembrane</keyword>
<sequence>MFEILRRAAHTWIAKGLLLLLVVSFGIWGVAHSNLAGTSDTVITVGDQAVSTNEFRLAYQRQVADLSRQFGTQLTSEQARAFGIDQQVFAQLVAGAALDQLSTDMNLGLSEDRLATLIADDPAFKDVSGQFDRQLFASRLRNAGLREDDYIQERSKVAVRSQIVDAVSDGFAPPATLLAAMKQYRDESRSIDYLLLSNANIDPVKTPTDDVLAKWFDTVKARYRAPEFLKVAYVKLQPADIADEASVSDDAVAAEFEKRRDSFRTPESRRIEQLSFPDKEMADAAVDQLASGITFDQLVADQGKTAADVLLGDFAKDKVPDAAIAEAAFAIGKDGGTSPVVQGSFGPVILRVTNIKPETTKALEDVKADLRKELALAAAADDILNVHDRFEDLRASGVSLEEAAKELNLKPVVLDAVDASGLDKAGEQVKDLPASANLLSEAFKAEIGAETLPLNLDGDGYVWFEVQDIVPERDRSLEEVREKATADWTTEQQKAALAAKAEALKGELQKGGTLADIAASMGIAVETKSGLKRNSDDPVLGRAAVAAAFSGPVGAVASAATAEGSEQVLLKVAEVNEQATTDVLDNQEQQLQAIANAAGDDILDQMVNRLQGDYGVTINRTLAEQAMVR</sequence>
<keyword evidence="6 14" id="KW-1133">Transmembrane helix</keyword>
<evidence type="ECO:0000256" key="4">
    <source>
        <dbReference type="ARBA" id="ARBA00022519"/>
    </source>
</evidence>
<dbReference type="InterPro" id="IPR027304">
    <property type="entry name" value="Trigger_fact/SurA_dom_sf"/>
</dbReference>
<dbReference type="EMBL" id="JALDYZ010000015">
    <property type="protein sequence ID" value="MDI7924445.1"/>
    <property type="molecule type" value="Genomic_DNA"/>
</dbReference>
<evidence type="ECO:0000256" key="5">
    <source>
        <dbReference type="ARBA" id="ARBA00022692"/>
    </source>
</evidence>
<protein>
    <recommendedName>
        <fullName evidence="2">Parvulin-like PPIase</fullName>
    </recommendedName>
    <alternativeName>
        <fullName evidence="9">Peptidyl-prolyl cis-trans isomerase plp</fullName>
    </alternativeName>
    <alternativeName>
        <fullName evidence="12">Periplasmic chaperone PpiD</fullName>
    </alternativeName>
    <alternativeName>
        <fullName evidence="13">Periplasmic folding chaperone</fullName>
    </alternativeName>
    <alternativeName>
        <fullName evidence="10">Rotamase plp</fullName>
    </alternativeName>
</protein>
<dbReference type="Gene3D" id="3.10.50.40">
    <property type="match status" value="1"/>
</dbReference>
<keyword evidence="3" id="KW-1003">Cell membrane</keyword>
<name>A0AAE3QFX9_9HYPH</name>
<dbReference type="PANTHER" id="PTHR47529">
    <property type="entry name" value="PEPTIDYL-PROLYL CIS-TRANS ISOMERASE D"/>
    <property type="match status" value="1"/>
</dbReference>
<evidence type="ECO:0000256" key="11">
    <source>
        <dbReference type="ARBA" id="ARBA00038408"/>
    </source>
</evidence>
<reference evidence="16" key="1">
    <citation type="submission" date="2022-03" db="EMBL/GenBank/DDBJ databases">
        <title>Fererhizobium litorale gen. nov., sp. nov., isolated from sandy sediments of the Sea of Japan seashore.</title>
        <authorList>
            <person name="Romanenko L."/>
            <person name="Kurilenko V."/>
            <person name="Otstavnykh N."/>
            <person name="Svetashev V."/>
            <person name="Tekutyeva L."/>
            <person name="Isaeva M."/>
            <person name="Mikhailov V."/>
        </authorList>
    </citation>
    <scope>NUCLEOTIDE SEQUENCE</scope>
    <source>
        <strain evidence="16">KMM 9576</strain>
    </source>
</reference>
<dbReference type="SUPFAM" id="SSF54534">
    <property type="entry name" value="FKBP-like"/>
    <property type="match status" value="1"/>
</dbReference>
<dbReference type="InterPro" id="IPR052029">
    <property type="entry name" value="PpiD_chaperone"/>
</dbReference>
<evidence type="ECO:0000256" key="9">
    <source>
        <dbReference type="ARBA" id="ARBA00030642"/>
    </source>
</evidence>
<organism evidence="16 17">
    <name type="scientific">Ferirhizobium litorale</name>
    <dbReference type="NCBI Taxonomy" id="2927786"/>
    <lineage>
        <taxon>Bacteria</taxon>
        <taxon>Pseudomonadati</taxon>
        <taxon>Pseudomonadota</taxon>
        <taxon>Alphaproteobacteria</taxon>
        <taxon>Hyphomicrobiales</taxon>
        <taxon>Rhizobiaceae</taxon>
        <taxon>Ferirhizobium</taxon>
    </lineage>
</organism>
<evidence type="ECO:0000256" key="14">
    <source>
        <dbReference type="SAM" id="Phobius"/>
    </source>
</evidence>
<evidence type="ECO:0000256" key="7">
    <source>
        <dbReference type="ARBA" id="ARBA00023136"/>
    </source>
</evidence>
<dbReference type="PANTHER" id="PTHR47529:SF1">
    <property type="entry name" value="PERIPLASMIC CHAPERONE PPID"/>
    <property type="match status" value="1"/>
</dbReference>
<evidence type="ECO:0000256" key="2">
    <source>
        <dbReference type="ARBA" id="ARBA00018370"/>
    </source>
</evidence>
<evidence type="ECO:0000313" key="16">
    <source>
        <dbReference type="EMBL" id="MDI7924445.1"/>
    </source>
</evidence>
<comment type="subcellular location">
    <subcellularLocation>
        <location evidence="1">Cell inner membrane</location>
        <topology evidence="1">Single-pass type II membrane protein</topology>
        <orientation evidence="1">Periplasmic side</orientation>
    </subcellularLocation>
</comment>
<dbReference type="InterPro" id="IPR046357">
    <property type="entry name" value="PPIase_dom_sf"/>
</dbReference>
<evidence type="ECO:0000256" key="1">
    <source>
        <dbReference type="ARBA" id="ARBA00004382"/>
    </source>
</evidence>
<keyword evidence="17" id="KW-1185">Reference proteome</keyword>
<evidence type="ECO:0000259" key="15">
    <source>
        <dbReference type="Pfam" id="PF13145"/>
    </source>
</evidence>
<accession>A0AAE3QFX9</accession>
<dbReference type="SUPFAM" id="SSF109998">
    <property type="entry name" value="Triger factor/SurA peptide-binding domain-like"/>
    <property type="match status" value="1"/>
</dbReference>
<proteinExistence type="inferred from homology"/>
<evidence type="ECO:0000256" key="13">
    <source>
        <dbReference type="ARBA" id="ARBA00042775"/>
    </source>
</evidence>
<feature type="transmembrane region" description="Helical" evidence="14">
    <location>
        <begin position="12"/>
        <end position="31"/>
    </location>
</feature>
<keyword evidence="7 14" id="KW-0472">Membrane</keyword>
<dbReference type="Pfam" id="PF13624">
    <property type="entry name" value="SurA_N_3"/>
    <property type="match status" value="1"/>
</dbReference>
<dbReference type="GO" id="GO:0003755">
    <property type="term" value="F:peptidyl-prolyl cis-trans isomerase activity"/>
    <property type="evidence" value="ECO:0007669"/>
    <property type="project" value="InterPro"/>
</dbReference>
<keyword evidence="8" id="KW-0143">Chaperone</keyword>